<evidence type="ECO:0000313" key="2">
    <source>
        <dbReference type="Proteomes" id="UP000501076"/>
    </source>
</evidence>
<protein>
    <submittedName>
        <fullName evidence="1">Uncharacterized protein</fullName>
    </submittedName>
</protein>
<sequence>MKIAAYTKFIINSLLELNNAEFNLKQYIDLVTKMDKRYPTELERSNYSLLELNNIYSNISSIQAQIDLLNDKSIIWLYSTITESILSENMKSCRCALYILLGSNKAQEKIEQVLSFCKDEHWYQDAYYQLLNMGSESKAALNPINLKAV</sequence>
<dbReference type="RefSeq" id="WP_171778449.1">
    <property type="nucleotide sequence ID" value="NZ_CP045273.1"/>
</dbReference>
<keyword evidence="1" id="KW-0614">Plasmid</keyword>
<name>A0A6M6E7G0_PRIMG</name>
<evidence type="ECO:0000313" key="1">
    <source>
        <dbReference type="EMBL" id="QJX80458.1"/>
    </source>
</evidence>
<dbReference type="EMBL" id="CP045273">
    <property type="protein sequence ID" value="QJX80458.1"/>
    <property type="molecule type" value="Genomic_DNA"/>
</dbReference>
<accession>A0A6M6E7G0</accession>
<gene>
    <name evidence="1" type="ORF">FDZ14_30690</name>
</gene>
<proteinExistence type="predicted"/>
<dbReference type="Proteomes" id="UP000501076">
    <property type="component" value="Plasmid pFDU301A"/>
</dbReference>
<organism evidence="1 2">
    <name type="scientific">Priestia megaterium</name>
    <name type="common">Bacillus megaterium</name>
    <dbReference type="NCBI Taxonomy" id="1404"/>
    <lineage>
        <taxon>Bacteria</taxon>
        <taxon>Bacillati</taxon>
        <taxon>Bacillota</taxon>
        <taxon>Bacilli</taxon>
        <taxon>Bacillales</taxon>
        <taxon>Bacillaceae</taxon>
        <taxon>Priestia</taxon>
    </lineage>
</organism>
<geneLocation type="plasmid" evidence="2">
    <name>pfdu301a</name>
</geneLocation>
<reference evidence="1 2" key="1">
    <citation type="submission" date="2019-10" db="EMBL/GenBank/DDBJ databases">
        <title>Complete genome sequences for adaption low water activity.</title>
        <authorList>
            <person name="Zhao L."/>
            <person name="Zhong J."/>
        </authorList>
    </citation>
    <scope>NUCLEOTIDE SEQUENCE [LARGE SCALE GENOMIC DNA]</scope>
    <source>
        <strain evidence="1 2">FDU301</strain>
        <plasmid evidence="2">pfdu301a</plasmid>
    </source>
</reference>
<dbReference type="AlphaFoldDB" id="A0A6M6E7G0"/>